<evidence type="ECO:0000313" key="2">
    <source>
        <dbReference type="Proteomes" id="UP001595733"/>
    </source>
</evidence>
<dbReference type="Pfam" id="PF00300">
    <property type="entry name" value="His_Phos_1"/>
    <property type="match status" value="1"/>
</dbReference>
<dbReference type="Gene3D" id="3.40.50.1240">
    <property type="entry name" value="Phosphoglycerate mutase-like"/>
    <property type="match status" value="1"/>
</dbReference>
<dbReference type="Proteomes" id="UP001595733">
    <property type="component" value="Unassembled WGS sequence"/>
</dbReference>
<dbReference type="InterPro" id="IPR029033">
    <property type="entry name" value="His_PPase_superfam"/>
</dbReference>
<accession>A0ABV8UV24</accession>
<dbReference type="SMART" id="SM00855">
    <property type="entry name" value="PGAM"/>
    <property type="match status" value="1"/>
</dbReference>
<proteinExistence type="predicted"/>
<name>A0ABV8UV24_9BACL</name>
<dbReference type="PANTHER" id="PTHR48100:SF1">
    <property type="entry name" value="HISTIDINE PHOSPHATASE FAMILY PROTEIN-RELATED"/>
    <property type="match status" value="1"/>
</dbReference>
<dbReference type="RefSeq" id="WP_378140605.1">
    <property type="nucleotide sequence ID" value="NZ_JBHSEF010000010.1"/>
</dbReference>
<gene>
    <name evidence="1" type="ORF">ACFO0S_04470</name>
</gene>
<dbReference type="InterPro" id="IPR050275">
    <property type="entry name" value="PGM_Phosphatase"/>
</dbReference>
<keyword evidence="2" id="KW-1185">Reference proteome</keyword>
<dbReference type="PANTHER" id="PTHR48100">
    <property type="entry name" value="BROAD-SPECIFICITY PHOSPHATASE YOR283W-RELATED"/>
    <property type="match status" value="1"/>
</dbReference>
<evidence type="ECO:0000313" key="1">
    <source>
        <dbReference type="EMBL" id="MFC4354328.1"/>
    </source>
</evidence>
<organism evidence="1 2">
    <name type="scientific">Chryseomicrobium palamuruense</name>
    <dbReference type="NCBI Taxonomy" id="682973"/>
    <lineage>
        <taxon>Bacteria</taxon>
        <taxon>Bacillati</taxon>
        <taxon>Bacillota</taxon>
        <taxon>Bacilli</taxon>
        <taxon>Bacillales</taxon>
        <taxon>Caryophanaceae</taxon>
        <taxon>Chryseomicrobium</taxon>
    </lineage>
</organism>
<dbReference type="SUPFAM" id="SSF53254">
    <property type="entry name" value="Phosphoglycerate mutase-like"/>
    <property type="match status" value="1"/>
</dbReference>
<sequence>MKKIYIIRHCQAEGQAADAKLTELGEKQAEELARFLKNISVEIIISSPYIRAIQTIQPLALQKGIEIDTDVRLKERVLSQHSHPDWLEKLQATFKDSDLKYDSGESSNEATERIRAVVDEILESEYETVVLVTHGNLMSLLLREYTDEFGFNEWQTLSNPDAYLI</sequence>
<protein>
    <submittedName>
        <fullName evidence="1">Histidine phosphatase family protein</fullName>
    </submittedName>
</protein>
<reference evidence="2" key="1">
    <citation type="journal article" date="2019" name="Int. J. Syst. Evol. Microbiol.">
        <title>The Global Catalogue of Microorganisms (GCM) 10K type strain sequencing project: providing services to taxonomists for standard genome sequencing and annotation.</title>
        <authorList>
            <consortium name="The Broad Institute Genomics Platform"/>
            <consortium name="The Broad Institute Genome Sequencing Center for Infectious Disease"/>
            <person name="Wu L."/>
            <person name="Ma J."/>
        </authorList>
    </citation>
    <scope>NUCLEOTIDE SEQUENCE [LARGE SCALE GENOMIC DNA]</scope>
    <source>
        <strain evidence="2">CCUG 50353</strain>
    </source>
</reference>
<dbReference type="PIRSF" id="PIRSF000709">
    <property type="entry name" value="6PFK_2-Ptase"/>
    <property type="match status" value="1"/>
</dbReference>
<dbReference type="CDD" id="cd07067">
    <property type="entry name" value="HP_PGM_like"/>
    <property type="match status" value="1"/>
</dbReference>
<dbReference type="EMBL" id="JBHSEF010000010">
    <property type="protein sequence ID" value="MFC4354328.1"/>
    <property type="molecule type" value="Genomic_DNA"/>
</dbReference>
<comment type="caution">
    <text evidence="1">The sequence shown here is derived from an EMBL/GenBank/DDBJ whole genome shotgun (WGS) entry which is preliminary data.</text>
</comment>
<dbReference type="InterPro" id="IPR013078">
    <property type="entry name" value="His_Pase_superF_clade-1"/>
</dbReference>